<evidence type="ECO:0000256" key="1">
    <source>
        <dbReference type="ARBA" id="ARBA00022574"/>
    </source>
</evidence>
<dbReference type="Pfam" id="PF00400">
    <property type="entry name" value="WD40"/>
    <property type="match status" value="1"/>
</dbReference>
<dbReference type="InterPro" id="IPR001680">
    <property type="entry name" value="WD40_rpt"/>
</dbReference>
<feature type="repeat" description="WD" evidence="3">
    <location>
        <begin position="19"/>
        <end position="54"/>
    </location>
</feature>
<dbReference type="SUPFAM" id="SSF50978">
    <property type="entry name" value="WD40 repeat-like"/>
    <property type="match status" value="1"/>
</dbReference>
<dbReference type="EMBL" id="JQ844228">
    <property type="protein sequence ID" value="AGS53286.1"/>
    <property type="molecule type" value="Genomic_DNA"/>
</dbReference>
<sequence>MDKTVWLLDPAAGRVIRAFSGHTDTVRSVAFSPDGRTIASGSSDKTIKLWAVPK</sequence>
<proteinExistence type="predicted"/>
<protein>
    <submittedName>
        <fullName evidence="4">High-affnity carbon uptake protein Hat/HatR</fullName>
    </submittedName>
</protein>
<dbReference type="PANTHER" id="PTHR19848:SF8">
    <property type="entry name" value="F-BOX AND WD REPEAT DOMAIN CONTAINING 7"/>
    <property type="match status" value="1"/>
</dbReference>
<dbReference type="Gene3D" id="2.130.10.10">
    <property type="entry name" value="YVTN repeat-like/Quinoprotein amine dehydrogenase"/>
    <property type="match status" value="1"/>
</dbReference>
<evidence type="ECO:0000256" key="3">
    <source>
        <dbReference type="PROSITE-ProRule" id="PRU00221"/>
    </source>
</evidence>
<keyword evidence="1 3" id="KW-0853">WD repeat</keyword>
<dbReference type="AlphaFoldDB" id="A0A806K0Q1"/>
<dbReference type="PROSITE" id="PS50294">
    <property type="entry name" value="WD_REPEATS_REGION"/>
    <property type="match status" value="1"/>
</dbReference>
<keyword evidence="2" id="KW-0677">Repeat</keyword>
<dbReference type="SMART" id="SM00320">
    <property type="entry name" value="WD40"/>
    <property type="match status" value="1"/>
</dbReference>
<name>A0A806K0Q1_9BACT</name>
<dbReference type="InterPro" id="IPR015943">
    <property type="entry name" value="WD40/YVTN_repeat-like_dom_sf"/>
</dbReference>
<reference evidence="4" key="1">
    <citation type="submission" date="2012-03" db="EMBL/GenBank/DDBJ databases">
        <title>Functional metagenomics reveals considerable lignocellulase gene clusters in the gut microbiome of a wood-feeding higher termite.</title>
        <authorList>
            <person name="Liu N."/>
        </authorList>
    </citation>
    <scope>NUCLEOTIDE SEQUENCE</scope>
</reference>
<dbReference type="PROSITE" id="PS50082">
    <property type="entry name" value="WD_REPEATS_2"/>
    <property type="match status" value="1"/>
</dbReference>
<organism evidence="4">
    <name type="scientific">uncultured bacterium contig00001</name>
    <dbReference type="NCBI Taxonomy" id="1181493"/>
    <lineage>
        <taxon>Bacteria</taxon>
        <taxon>environmental samples</taxon>
    </lineage>
</organism>
<accession>A0A806K0Q1</accession>
<dbReference type="InterPro" id="IPR036322">
    <property type="entry name" value="WD40_repeat_dom_sf"/>
</dbReference>
<dbReference type="PANTHER" id="PTHR19848">
    <property type="entry name" value="WD40 REPEAT PROTEIN"/>
    <property type="match status" value="1"/>
</dbReference>
<evidence type="ECO:0000256" key="2">
    <source>
        <dbReference type="ARBA" id="ARBA00022737"/>
    </source>
</evidence>
<evidence type="ECO:0000313" key="4">
    <source>
        <dbReference type="EMBL" id="AGS53286.1"/>
    </source>
</evidence>